<protein>
    <recommendedName>
        <fullName evidence="4">SAP domain-containing protein</fullName>
    </recommendedName>
</protein>
<sequence>MMSPPSDLRGEVLVQFYQVVAAKLKAQRNKARAQCELADAHAIMAGQHIQSLQQKLNSGKGKKRAGNERNLSTTARMLTSAEGRVLAEEKRTNQLQKKAKDDENRSQRLLANAEVIKRRAELGREGMEFAGNIKLLKALQLKDLAWSLELEENGTRDVLIDRILTHFGDNESLKVDKHYVELWHEGRRRAAAVANDDLEQQVQPDDMLTDIQNVASGSGSPSLQSHLPLPPPPPPPRRSIHFP</sequence>
<feature type="compositionally biased region" description="Low complexity" evidence="1">
    <location>
        <begin position="216"/>
        <end position="227"/>
    </location>
</feature>
<dbReference type="EMBL" id="JACAZI010000019">
    <property type="protein sequence ID" value="KAF7340333.1"/>
    <property type="molecule type" value="Genomic_DNA"/>
</dbReference>
<dbReference type="AlphaFoldDB" id="A0A8H7CM29"/>
<accession>A0A8H7CM29</accession>
<proteinExistence type="predicted"/>
<keyword evidence="3" id="KW-1185">Reference proteome</keyword>
<evidence type="ECO:0000256" key="1">
    <source>
        <dbReference type="SAM" id="MobiDB-lite"/>
    </source>
</evidence>
<feature type="compositionally biased region" description="Pro residues" evidence="1">
    <location>
        <begin position="228"/>
        <end position="237"/>
    </location>
</feature>
<evidence type="ECO:0008006" key="4">
    <source>
        <dbReference type="Google" id="ProtNLM"/>
    </source>
</evidence>
<dbReference type="OrthoDB" id="3064354at2759"/>
<organism evidence="2 3">
    <name type="scientific">Mycena venus</name>
    <dbReference type="NCBI Taxonomy" id="2733690"/>
    <lineage>
        <taxon>Eukaryota</taxon>
        <taxon>Fungi</taxon>
        <taxon>Dikarya</taxon>
        <taxon>Basidiomycota</taxon>
        <taxon>Agaricomycotina</taxon>
        <taxon>Agaricomycetes</taxon>
        <taxon>Agaricomycetidae</taxon>
        <taxon>Agaricales</taxon>
        <taxon>Marasmiineae</taxon>
        <taxon>Mycenaceae</taxon>
        <taxon>Mycena</taxon>
    </lineage>
</organism>
<dbReference type="Proteomes" id="UP000620124">
    <property type="component" value="Unassembled WGS sequence"/>
</dbReference>
<evidence type="ECO:0000313" key="3">
    <source>
        <dbReference type="Proteomes" id="UP000620124"/>
    </source>
</evidence>
<name>A0A8H7CM29_9AGAR</name>
<comment type="caution">
    <text evidence="2">The sequence shown here is derived from an EMBL/GenBank/DDBJ whole genome shotgun (WGS) entry which is preliminary data.</text>
</comment>
<gene>
    <name evidence="2" type="ORF">MVEN_01952500</name>
</gene>
<evidence type="ECO:0000313" key="2">
    <source>
        <dbReference type="EMBL" id="KAF7340333.1"/>
    </source>
</evidence>
<reference evidence="2" key="1">
    <citation type="submission" date="2020-05" db="EMBL/GenBank/DDBJ databases">
        <title>Mycena genomes resolve the evolution of fungal bioluminescence.</title>
        <authorList>
            <person name="Tsai I.J."/>
        </authorList>
    </citation>
    <scope>NUCLEOTIDE SEQUENCE</scope>
    <source>
        <strain evidence="2">CCC161011</strain>
    </source>
</reference>
<feature type="region of interest" description="Disordered" evidence="1">
    <location>
        <begin position="211"/>
        <end position="243"/>
    </location>
</feature>